<feature type="compositionally biased region" description="Basic and acidic residues" evidence="8">
    <location>
        <begin position="264"/>
        <end position="273"/>
    </location>
</feature>
<protein>
    <submittedName>
        <fullName evidence="12">Histone lysine methyltransferase SET2</fullName>
    </submittedName>
</protein>
<comment type="subcellular location">
    <subcellularLocation>
        <location evidence="2">Chromosome</location>
    </subcellularLocation>
    <subcellularLocation>
        <location evidence="1">Nucleus</location>
    </subcellularLocation>
</comment>
<evidence type="ECO:0000259" key="11">
    <source>
        <dbReference type="PROSITE" id="PS51215"/>
    </source>
</evidence>
<feature type="region of interest" description="Disordered" evidence="8">
    <location>
        <begin position="240"/>
        <end position="273"/>
    </location>
</feature>
<feature type="region of interest" description="Disordered" evidence="8">
    <location>
        <begin position="108"/>
        <end position="138"/>
    </location>
</feature>
<keyword evidence="5" id="KW-0808">Transferase</keyword>
<dbReference type="PROSITE" id="PS50868">
    <property type="entry name" value="POST_SET"/>
    <property type="match status" value="1"/>
</dbReference>
<dbReference type="CDD" id="cd10531">
    <property type="entry name" value="SET_SETD2-like"/>
    <property type="match status" value="1"/>
</dbReference>
<name>A0AAV4LMI4_BABCB</name>
<feature type="compositionally biased region" description="Polar residues" evidence="8">
    <location>
        <begin position="240"/>
        <end position="251"/>
    </location>
</feature>
<feature type="region of interest" description="Disordered" evidence="8">
    <location>
        <begin position="169"/>
        <end position="189"/>
    </location>
</feature>
<feature type="region of interest" description="Disordered" evidence="8">
    <location>
        <begin position="337"/>
        <end position="462"/>
    </location>
</feature>
<dbReference type="InterPro" id="IPR050777">
    <property type="entry name" value="SET2_Histone-Lys_MeTrsfase"/>
</dbReference>
<accession>A0AAV4LMI4</accession>
<evidence type="ECO:0000256" key="6">
    <source>
        <dbReference type="ARBA" id="ARBA00022691"/>
    </source>
</evidence>
<dbReference type="SMART" id="SM00317">
    <property type="entry name" value="SET"/>
    <property type="match status" value="1"/>
</dbReference>
<keyword evidence="4 12" id="KW-0489">Methyltransferase</keyword>
<dbReference type="GO" id="GO:0005694">
    <property type="term" value="C:chromosome"/>
    <property type="evidence" value="ECO:0007669"/>
    <property type="project" value="UniProtKB-SubCell"/>
</dbReference>
<dbReference type="RefSeq" id="XP_067713443.1">
    <property type="nucleotide sequence ID" value="XM_067857342.1"/>
</dbReference>
<organism evidence="12 13">
    <name type="scientific">Babesia caballi</name>
    <dbReference type="NCBI Taxonomy" id="5871"/>
    <lineage>
        <taxon>Eukaryota</taxon>
        <taxon>Sar</taxon>
        <taxon>Alveolata</taxon>
        <taxon>Apicomplexa</taxon>
        <taxon>Aconoidasida</taxon>
        <taxon>Piroplasmida</taxon>
        <taxon>Babesiidae</taxon>
        <taxon>Babesia</taxon>
    </lineage>
</organism>
<gene>
    <name evidence="12" type="ORF">BcabD6B2_08070</name>
</gene>
<dbReference type="InterPro" id="IPR046341">
    <property type="entry name" value="SET_dom_sf"/>
</dbReference>
<evidence type="ECO:0000259" key="9">
    <source>
        <dbReference type="PROSITE" id="PS50280"/>
    </source>
</evidence>
<dbReference type="InterPro" id="IPR003616">
    <property type="entry name" value="Post-SET_dom"/>
</dbReference>
<dbReference type="SUPFAM" id="SSF82199">
    <property type="entry name" value="SET domain"/>
    <property type="match status" value="1"/>
</dbReference>
<dbReference type="InterPro" id="IPR006560">
    <property type="entry name" value="AWS_dom"/>
</dbReference>
<feature type="compositionally biased region" description="Basic and acidic residues" evidence="8">
    <location>
        <begin position="970"/>
        <end position="980"/>
    </location>
</feature>
<dbReference type="Proteomes" id="UP001497744">
    <property type="component" value="Unassembled WGS sequence"/>
</dbReference>
<evidence type="ECO:0000256" key="7">
    <source>
        <dbReference type="ARBA" id="ARBA00023242"/>
    </source>
</evidence>
<proteinExistence type="predicted"/>
<dbReference type="PANTHER" id="PTHR22884">
    <property type="entry name" value="SET DOMAIN PROTEINS"/>
    <property type="match status" value="1"/>
</dbReference>
<evidence type="ECO:0000256" key="8">
    <source>
        <dbReference type="SAM" id="MobiDB-lite"/>
    </source>
</evidence>
<comment type="caution">
    <text evidence="12">The sequence shown here is derived from an EMBL/GenBank/DDBJ whole genome shotgun (WGS) entry which is preliminary data.</text>
</comment>
<feature type="domain" description="Post-SET" evidence="10">
    <location>
        <begin position="1385"/>
        <end position="1401"/>
    </location>
</feature>
<dbReference type="Pfam" id="PF00856">
    <property type="entry name" value="SET"/>
    <property type="match status" value="1"/>
</dbReference>
<evidence type="ECO:0000256" key="5">
    <source>
        <dbReference type="ARBA" id="ARBA00022679"/>
    </source>
</evidence>
<reference evidence="12 13" key="1">
    <citation type="submission" date="2021-06" db="EMBL/GenBank/DDBJ databases">
        <title>Genome sequence of Babesia caballi.</title>
        <authorList>
            <person name="Yamagishi J."/>
            <person name="Kidaka T."/>
            <person name="Ochi A."/>
        </authorList>
    </citation>
    <scope>NUCLEOTIDE SEQUENCE [LARGE SCALE GENOMIC DNA]</scope>
    <source>
        <strain evidence="12">USDA-D6B2</strain>
    </source>
</reference>
<feature type="domain" description="SET" evidence="9">
    <location>
        <begin position="1255"/>
        <end position="1377"/>
    </location>
</feature>
<feature type="compositionally biased region" description="Acidic residues" evidence="8">
    <location>
        <begin position="837"/>
        <end position="859"/>
    </location>
</feature>
<dbReference type="GeneID" id="94192855"/>
<evidence type="ECO:0000313" key="13">
    <source>
        <dbReference type="Proteomes" id="UP001497744"/>
    </source>
</evidence>
<keyword evidence="6" id="KW-0949">S-adenosyl-L-methionine</keyword>
<evidence type="ECO:0000256" key="1">
    <source>
        <dbReference type="ARBA" id="ARBA00004123"/>
    </source>
</evidence>
<feature type="compositionally biased region" description="Basic and acidic residues" evidence="8">
    <location>
        <begin position="873"/>
        <end position="887"/>
    </location>
</feature>
<keyword evidence="13" id="KW-1185">Reference proteome</keyword>
<dbReference type="EMBL" id="BPLF01000001">
    <property type="protein sequence ID" value="GIX61372.1"/>
    <property type="molecule type" value="Genomic_DNA"/>
</dbReference>
<evidence type="ECO:0000256" key="4">
    <source>
        <dbReference type="ARBA" id="ARBA00022603"/>
    </source>
</evidence>
<feature type="domain" description="AWS" evidence="11">
    <location>
        <begin position="1209"/>
        <end position="1253"/>
    </location>
</feature>
<dbReference type="PROSITE" id="PS50280">
    <property type="entry name" value="SET"/>
    <property type="match status" value="1"/>
</dbReference>
<feature type="compositionally biased region" description="Basic and acidic residues" evidence="8">
    <location>
        <begin position="1086"/>
        <end position="1098"/>
    </location>
</feature>
<dbReference type="GO" id="GO:0042054">
    <property type="term" value="F:histone methyltransferase activity"/>
    <property type="evidence" value="ECO:0007669"/>
    <property type="project" value="InterPro"/>
</dbReference>
<sequence>MGRVGRHKKIRGLVETLQLAVLDSVPSEFLPFREDVEEYLNGVGIKPEACEPWLSKLLPVPEKGAPSQGAPVVAKRAYNKRGKAAKGDGSAHDESVCLAADGGAAETGPGAGADGGDAGAGSATPSGKKATSPSWGARSVLSGRTAMAPSTQMSDVLNGVDSLSISQAANEEAAGDQVGPPRRQSRTRRIGVVAEETELGVESDLELNVELNVGPNVESNVELNLELSLESDAAFNVEVASSDNAPNSQQKPTPPSYVEEEEKADARRGSARRPQDRKLVWPLNCWICREPMDRMLPYVVCSSVCKRTFHVTCENTAGLKLRLRMKPVDEDTRTHLRGMGHALGAGGSKDHGRLGTRRRRSGPSPAELDVVTGLAAQGNAGGKSPRKSNANGESTPSEKSDGLQGADSRKRAASVATKPRGRSRGQAVQFAGSVDKPEPAAGRRAQSVGAKASNAAVEEAPVAEPEPTVAKVGDYEWRELVPSNTGWVRVTSNCVSRECIFCLNAFVGCSTCLEFVPMDKVCHCVMAGCTSFYCYPVCLGKVRLIVPDKRVLELHRAIYGHMNNLLDARMRPIFICHSHTCWSCYDCDRYSYVWETLWRLEASRSNNDYMHKAWQELRKSCRGKVETAHFSPNKRLLRPLQYPDLRSYKSYMQSRRFGLHGVVNATALTTLYPPSDDEERTSFHKVTSSVLMRCVRCDRTWCTHCLHPDVHVLPHSAKQIICQDCTHVEMVQSLPGGSYDRRNALNKTQNDLVEPKVNLTSRHPRDIYEKIVSYISVQDLYHNKVGTQPQFLDPGMFYREPELKVPVIAVARKVRSDAGKPRRRGPSGLADDKSADSSEEESGELVEADESDGMEDWVDGAEQSAVAPPGKTTKGEKVRRGRADRDANVSGVRGSAMNAKGVVSGEGAAPGAEKGKGQRRAPGLNKLGKVGAASNMYTLVKAEDPGSVGYFEALNNLYNVLNPKAGASSDDAHGDTRGEDDGPSAASDQFAAVETGSSGESLSQMVADAGSDTDVFEDVESTLADFDADEGIVSDPADSVEETPSYRKNAGSGAGAKKKKTGKVGRPPKVLGNGNTTNGMRRKKDAPKGADVDGEAAKPGKGVRRPKGEKGLRAGRGNKAAQGNGSGDDMDVKRRKHIQLVSHRQLFGNTRRELRTQARMCLNRMRSKEFNIMVRECNPLTVLRLCSEFRYLTSNIITDDSLRSAGSVEPGARCHCTVTCFSGCMNKARNVECNNSNCSIGENCGNRRFKQLGIPKLRLREVEGKGIGAFAAEDILEDELVCEYVGKVITQGEFQRCVSSWSFAELDNANHSHWYIMKVHRDVYIDSTNVGNVARFINHSCNPNCSSVPYVVNGTFRMGVFAHRKIEKGEEVTYNYGFSSRGVGGGFKCLCGAANCRGIVGVQPDKTTETLGKIEYAKAEGYEYETLTQLMFDISAMHGSRSDESNMKKAPSPLNILNGILTTGDLYRYERSQTRLRLMADARLSEDLALPVSPVAMLLADSMHMNNAQLNYAKLLVLGGRTIKEWDLANTKEFAAGIPWGVIALENNRVTMAKALESSCAFPDFYPRAKRFIQTACMALSRRYAGDQACENLQALIDLTWGSTEPCYVCGGYGDCKSCDHCGDVLHDDHICGDFYVTRTGMNLCSVCQNSDHRHEWLLSSDVARESLAMRLWRLRMELAYTRSRDVFKSLLAHRAPAAAAPAFGESDSTPSRDAAAVVYLRPEALFCPRREYERFCKSPASFFDGQVRYHNQCQNAVKYYECFW</sequence>
<feature type="compositionally biased region" description="Gly residues" evidence="8">
    <location>
        <begin position="109"/>
        <end position="119"/>
    </location>
</feature>
<feature type="region of interest" description="Disordered" evidence="8">
    <location>
        <begin position="814"/>
        <end position="924"/>
    </location>
</feature>
<keyword evidence="3" id="KW-0158">Chromosome</keyword>
<feature type="region of interest" description="Disordered" evidence="8">
    <location>
        <begin position="967"/>
        <end position="1001"/>
    </location>
</feature>
<feature type="region of interest" description="Disordered" evidence="8">
    <location>
        <begin position="1026"/>
        <end position="1132"/>
    </location>
</feature>
<keyword evidence="7" id="KW-0539">Nucleus</keyword>
<dbReference type="SMART" id="SM00570">
    <property type="entry name" value="AWS"/>
    <property type="match status" value="1"/>
</dbReference>
<evidence type="ECO:0000313" key="12">
    <source>
        <dbReference type="EMBL" id="GIX61372.1"/>
    </source>
</evidence>
<dbReference type="Gene3D" id="2.170.270.10">
    <property type="entry name" value="SET domain"/>
    <property type="match status" value="1"/>
</dbReference>
<dbReference type="InterPro" id="IPR001214">
    <property type="entry name" value="SET_dom"/>
</dbReference>
<evidence type="ECO:0000256" key="3">
    <source>
        <dbReference type="ARBA" id="ARBA00022454"/>
    </source>
</evidence>
<dbReference type="GO" id="GO:0005634">
    <property type="term" value="C:nucleus"/>
    <property type="evidence" value="ECO:0007669"/>
    <property type="project" value="UniProtKB-SubCell"/>
</dbReference>
<evidence type="ECO:0000259" key="10">
    <source>
        <dbReference type="PROSITE" id="PS50868"/>
    </source>
</evidence>
<dbReference type="PROSITE" id="PS51215">
    <property type="entry name" value="AWS"/>
    <property type="match status" value="1"/>
</dbReference>
<evidence type="ECO:0000256" key="2">
    <source>
        <dbReference type="ARBA" id="ARBA00004286"/>
    </source>
</evidence>
<dbReference type="GO" id="GO:0032259">
    <property type="term" value="P:methylation"/>
    <property type="evidence" value="ECO:0007669"/>
    <property type="project" value="UniProtKB-KW"/>
</dbReference>